<dbReference type="AntiFam" id="ANF00062">
    <property type="entry name" value="Shadow ORF (opposite ABC transporter protein)"/>
</dbReference>
<protein>
    <submittedName>
        <fullName evidence="1">Uncharacterized protein</fullName>
    </submittedName>
</protein>
<sequence>MDLIVGQGNKGFGPQNLELPFSTVKNIFVFFNMRAWLRLKDDSEQEGSRWATTIVVFPEQARSSASWTDRSDSASISWAISCIRISLAYTPFSPLANSSSCVPISETLPCWSTATRSAFRMVESRWAMTRVVRPIIKRSRASCTSFSDSESNALVASSKSRIAGFLSIALAIAILCFCPPESCSPLSPTYKKATTVLLPEPLLPTRAIVFPAGTVREKLLRILTSGLDGYAKSTFFSSISPETDSNSKPDLLLRFRILAAATLALANELMLGADCPNALSSKAIHKPKNWRFEDEIWR</sequence>
<dbReference type="Gramene" id="MELO3C031016.2.1">
    <property type="protein sequence ID" value="MELO3C031016.2.1"/>
    <property type="gene ID" value="MELO3C031016.2"/>
</dbReference>
<accession>A0A9I9EAC6</accession>
<reference evidence="1" key="1">
    <citation type="submission" date="2023-03" db="UniProtKB">
        <authorList>
            <consortium name="EnsemblPlants"/>
        </authorList>
    </citation>
    <scope>IDENTIFICATION</scope>
</reference>
<proteinExistence type="predicted"/>
<dbReference type="AlphaFoldDB" id="A0A9I9EAC6"/>
<name>A0A9I9EAC6_CUCME</name>
<organism evidence="1">
    <name type="scientific">Cucumis melo</name>
    <name type="common">Muskmelon</name>
    <dbReference type="NCBI Taxonomy" id="3656"/>
    <lineage>
        <taxon>Eukaryota</taxon>
        <taxon>Viridiplantae</taxon>
        <taxon>Streptophyta</taxon>
        <taxon>Embryophyta</taxon>
        <taxon>Tracheophyta</taxon>
        <taxon>Spermatophyta</taxon>
        <taxon>Magnoliopsida</taxon>
        <taxon>eudicotyledons</taxon>
        <taxon>Gunneridae</taxon>
        <taxon>Pentapetalae</taxon>
        <taxon>rosids</taxon>
        <taxon>fabids</taxon>
        <taxon>Cucurbitales</taxon>
        <taxon>Cucurbitaceae</taxon>
        <taxon>Benincaseae</taxon>
        <taxon>Cucumis</taxon>
    </lineage>
</organism>
<dbReference type="EnsemblPlants" id="MELO3C031016.2.1">
    <property type="protein sequence ID" value="MELO3C031016.2.1"/>
    <property type="gene ID" value="MELO3C031016.2"/>
</dbReference>
<evidence type="ECO:0000313" key="1">
    <source>
        <dbReference type="EnsemblPlants" id="MELO3C031016.2.1"/>
    </source>
</evidence>